<proteinExistence type="predicted"/>
<reference evidence="2" key="1">
    <citation type="submission" date="2022-11" db="UniProtKB">
        <authorList>
            <consortium name="WormBaseParasite"/>
        </authorList>
    </citation>
    <scope>IDENTIFICATION</scope>
</reference>
<protein>
    <submittedName>
        <fullName evidence="2">Uncharacterized protein</fullName>
    </submittedName>
</protein>
<accession>A0A914IBD3</accession>
<organism evidence="1 2">
    <name type="scientific">Globodera rostochiensis</name>
    <name type="common">Golden nematode worm</name>
    <name type="synonym">Heterodera rostochiensis</name>
    <dbReference type="NCBI Taxonomy" id="31243"/>
    <lineage>
        <taxon>Eukaryota</taxon>
        <taxon>Metazoa</taxon>
        <taxon>Ecdysozoa</taxon>
        <taxon>Nematoda</taxon>
        <taxon>Chromadorea</taxon>
        <taxon>Rhabditida</taxon>
        <taxon>Tylenchina</taxon>
        <taxon>Tylenchomorpha</taxon>
        <taxon>Tylenchoidea</taxon>
        <taxon>Heteroderidae</taxon>
        <taxon>Heteroderinae</taxon>
        <taxon>Globodera</taxon>
    </lineage>
</organism>
<evidence type="ECO:0000313" key="2">
    <source>
        <dbReference type="WBParaSite" id="Gr19_v10_g864.t1"/>
    </source>
</evidence>
<evidence type="ECO:0000313" key="1">
    <source>
        <dbReference type="Proteomes" id="UP000887572"/>
    </source>
</evidence>
<sequence>MKEKREFIARMDEIKMSQHGEQNKLAKDLAISRNTFCCWKKEFGLPVNSKILYSESEKLELMKKYYKIKQGNLKIITLYKWKKQFDPILNKNSVDEHSLSENRATLADKDISEHPMPSSDDNLWAWNLANKKRTEKIEVNTP</sequence>
<dbReference type="AlphaFoldDB" id="A0A914IBD3"/>
<dbReference type="Proteomes" id="UP000887572">
    <property type="component" value="Unplaced"/>
</dbReference>
<name>A0A914IBD3_GLORO</name>
<dbReference type="WBParaSite" id="Gr19_v10_g864.t1">
    <property type="protein sequence ID" value="Gr19_v10_g864.t1"/>
    <property type="gene ID" value="Gr19_v10_g864"/>
</dbReference>
<keyword evidence="1" id="KW-1185">Reference proteome</keyword>